<evidence type="ECO:0000313" key="3">
    <source>
        <dbReference type="Proteomes" id="UP000232227"/>
    </source>
</evidence>
<dbReference type="REBASE" id="222335">
    <property type="entry name" value="M.MlaC4ORF3625P"/>
</dbReference>
<dbReference type="Gene3D" id="3.40.50.150">
    <property type="entry name" value="Vaccinia Virus protein VP39"/>
    <property type="match status" value="1"/>
</dbReference>
<dbReference type="Gene3D" id="3.90.120.10">
    <property type="entry name" value="DNA Methylase, subunit A, domain 2"/>
    <property type="match status" value="1"/>
</dbReference>
<dbReference type="InterPro" id="IPR029063">
    <property type="entry name" value="SAM-dependent_MTases_sf"/>
</dbReference>
<dbReference type="Proteomes" id="UP000232227">
    <property type="component" value="Chromosome"/>
</dbReference>
<sequence>MKIKVFETFAGIGAQAKALEILKNKIKDFDYKIVATSEWDSYANIAYNAIHNKTNKDNKIKYEDKINYLKNFTHSLNSKTPSSIERLEKNGPDFIGSLYDSFINSNNLGSITEITGEELINKSGHVDLLTYSFPCQDLSTGGFLHGGNKGTKKGSNTRSGLLWEIDRILTELDEMNEKPKYLLLENVSNMLSSKHLNDYLLWLNKLNSLGYSTQTFVIDSSEFGSAQRRKRVYALSVLNVTDEIFSDTLKNKKKNSISRDDVVESNERLENVSKSLHIQQQLKDVLRVNYNDKELFAEAEDALANRTPSRNKMYEHSPMLFTEYKKEKNKKDATLSRTVTTKQDRNPNAGIISILNKDGKPDKHFKNVDFNNKMYYKSSLFNYFSII</sequence>
<evidence type="ECO:0000256" key="1">
    <source>
        <dbReference type="PROSITE-ProRule" id="PRU01016"/>
    </source>
</evidence>
<comment type="similarity">
    <text evidence="1">Belongs to the class I-like SAM-binding methyltransferase superfamily. C5-methyltransferase family.</text>
</comment>
<dbReference type="RefSeq" id="WP_096863104.1">
    <property type="nucleotide sequence ID" value="NZ_CP023668.1"/>
</dbReference>
<feature type="active site" evidence="1">
    <location>
        <position position="135"/>
    </location>
</feature>
<dbReference type="SUPFAM" id="SSF53335">
    <property type="entry name" value="S-adenosyl-L-methionine-dependent methyltransferases"/>
    <property type="match status" value="1"/>
</dbReference>
<accession>A0A291ISL4</accession>
<dbReference type="PANTHER" id="PTHR46098:SF1">
    <property type="entry name" value="TRNA (CYTOSINE(38)-C(5))-METHYLTRANSFERASE"/>
    <property type="match status" value="1"/>
</dbReference>
<dbReference type="InterPro" id="IPR050750">
    <property type="entry name" value="C5-MTase"/>
</dbReference>
<dbReference type="InterPro" id="IPR001525">
    <property type="entry name" value="C5_MeTfrase"/>
</dbReference>
<gene>
    <name evidence="2" type="ORF">CP520_03625</name>
</gene>
<keyword evidence="3" id="KW-1185">Reference proteome</keyword>
<dbReference type="EMBL" id="CP023668">
    <property type="protein sequence ID" value="ATG97799.1"/>
    <property type="molecule type" value="Genomic_DNA"/>
</dbReference>
<dbReference type="AlphaFoldDB" id="A0A291ISL4"/>
<dbReference type="GO" id="GO:0032259">
    <property type="term" value="P:methylation"/>
    <property type="evidence" value="ECO:0007669"/>
    <property type="project" value="UniProtKB-KW"/>
</dbReference>
<evidence type="ECO:0000313" key="2">
    <source>
        <dbReference type="EMBL" id="ATG97799.1"/>
    </source>
</evidence>
<dbReference type="Pfam" id="PF00145">
    <property type="entry name" value="DNA_methylase"/>
    <property type="match status" value="1"/>
</dbReference>
<dbReference type="PROSITE" id="PS51679">
    <property type="entry name" value="SAM_MT_C5"/>
    <property type="match status" value="1"/>
</dbReference>
<keyword evidence="1" id="KW-0808">Transferase</keyword>
<dbReference type="KEGG" id="mlac:CP520_03625"/>
<keyword evidence="1" id="KW-0489">Methyltransferase</keyword>
<dbReference type="PROSITE" id="PS00094">
    <property type="entry name" value="C5_MTASE_1"/>
    <property type="match status" value="1"/>
</dbReference>
<dbReference type="OrthoDB" id="9813719at2"/>
<proteinExistence type="inferred from homology"/>
<dbReference type="InterPro" id="IPR018117">
    <property type="entry name" value="C5_DNA_meth_AS"/>
</dbReference>
<dbReference type="PANTHER" id="PTHR46098">
    <property type="entry name" value="TRNA (CYTOSINE(38)-C(5))-METHYLTRANSFERASE"/>
    <property type="match status" value="1"/>
</dbReference>
<name>A0A291ISL4_9MOLU</name>
<dbReference type="GO" id="GO:0008168">
    <property type="term" value="F:methyltransferase activity"/>
    <property type="evidence" value="ECO:0007669"/>
    <property type="project" value="UniProtKB-KW"/>
</dbReference>
<dbReference type="PRINTS" id="PR00105">
    <property type="entry name" value="C5METTRFRASE"/>
</dbReference>
<reference evidence="2 3" key="1">
    <citation type="submission" date="2017-09" db="EMBL/GenBank/DDBJ databases">
        <title>SPAdes assembly of the Mesoplasma lactucae genome.</title>
        <authorList>
            <person name="Knight T.F."/>
            <person name="Rubinstein R."/>
            <person name="Citino T."/>
        </authorList>
    </citation>
    <scope>NUCLEOTIDE SEQUENCE [LARGE SCALE GENOMIC DNA]</scope>
    <source>
        <strain evidence="2 3">831-C4</strain>
    </source>
</reference>
<keyword evidence="1" id="KW-0949">S-adenosyl-L-methionine</keyword>
<organism evidence="2 3">
    <name type="scientific">Mesoplasma lactucae ATCC 49193</name>
    <dbReference type="NCBI Taxonomy" id="81460"/>
    <lineage>
        <taxon>Bacteria</taxon>
        <taxon>Bacillati</taxon>
        <taxon>Mycoplasmatota</taxon>
        <taxon>Mollicutes</taxon>
        <taxon>Entomoplasmatales</taxon>
        <taxon>Entomoplasmataceae</taxon>
        <taxon>Mesoplasma</taxon>
    </lineage>
</organism>
<protein>
    <submittedName>
        <fullName evidence="2">Uncharacterized protein</fullName>
    </submittedName>
</protein>